<keyword evidence="3" id="KW-1185">Reference proteome</keyword>
<protein>
    <submittedName>
        <fullName evidence="2">ImmA/IrrE family metallo-endopeptidase</fullName>
    </submittedName>
</protein>
<evidence type="ECO:0000313" key="3">
    <source>
        <dbReference type="Proteomes" id="UP000762110"/>
    </source>
</evidence>
<reference evidence="2 3" key="1">
    <citation type="submission" date="2020-05" db="EMBL/GenBank/DDBJ databases">
        <title>Description of Pedobacter foliorum sp. nov.</title>
        <authorList>
            <person name="Qi S."/>
            <person name="Carlier A."/>
            <person name="Cnockaert M."/>
            <person name="Vandamme P."/>
        </authorList>
    </citation>
    <scope>NUCLEOTIDE SEQUENCE [LARGE SCALE GENOMIC DNA]</scope>
    <source>
        <strain evidence="2 3">LMG 31300</strain>
    </source>
</reference>
<evidence type="ECO:0000259" key="1">
    <source>
        <dbReference type="Pfam" id="PF06114"/>
    </source>
</evidence>
<accession>A0ABX2DIW2</accession>
<dbReference type="EMBL" id="JABMKV010000003">
    <property type="protein sequence ID" value="NQX32861.1"/>
    <property type="molecule type" value="Genomic_DNA"/>
</dbReference>
<dbReference type="InterPro" id="IPR052345">
    <property type="entry name" value="Rad_response_metalloprotease"/>
</dbReference>
<name>A0ABX2DIW2_9SPHI</name>
<dbReference type="RefSeq" id="WP_173273349.1">
    <property type="nucleotide sequence ID" value="NZ_JABMKV010000003.1"/>
</dbReference>
<comment type="caution">
    <text evidence="2">The sequence shown here is derived from an EMBL/GenBank/DDBJ whole genome shotgun (WGS) entry which is preliminary data.</text>
</comment>
<sequence length="183" mass="20925">MNTRTHSRSIQFIKKQVDDILQGMKLYSLPIKIEDVAKRAGLTVSPFDFEDDISGVLVIQDGKGVIGYNQSESRVRRRFTIAHEFGHFVLHREQSSMFMDKGFNAIFRSTHSGLSEQTQILEREANTFAAYILMPDHLLKEAIEKIDFDLGSEDDIKNLAKIFDVSSQAMYYRILNSGLLRFG</sequence>
<dbReference type="Pfam" id="PF06114">
    <property type="entry name" value="Peptidase_M78"/>
    <property type="match status" value="1"/>
</dbReference>
<proteinExistence type="predicted"/>
<dbReference type="PANTHER" id="PTHR43236">
    <property type="entry name" value="ANTITOXIN HIGA1"/>
    <property type="match status" value="1"/>
</dbReference>
<organism evidence="2 3">
    <name type="scientific">Pedobacter boryungensis</name>
    <dbReference type="NCBI Taxonomy" id="869962"/>
    <lineage>
        <taxon>Bacteria</taxon>
        <taxon>Pseudomonadati</taxon>
        <taxon>Bacteroidota</taxon>
        <taxon>Sphingobacteriia</taxon>
        <taxon>Sphingobacteriales</taxon>
        <taxon>Sphingobacteriaceae</taxon>
        <taxon>Pedobacter</taxon>
    </lineage>
</organism>
<dbReference type="InterPro" id="IPR010359">
    <property type="entry name" value="IrrE_HExxH"/>
</dbReference>
<feature type="domain" description="IrrE N-terminal-like" evidence="1">
    <location>
        <begin position="37"/>
        <end position="174"/>
    </location>
</feature>
<dbReference type="Gene3D" id="1.10.10.2910">
    <property type="match status" value="1"/>
</dbReference>
<dbReference type="Proteomes" id="UP000762110">
    <property type="component" value="Unassembled WGS sequence"/>
</dbReference>
<evidence type="ECO:0000313" key="2">
    <source>
        <dbReference type="EMBL" id="NQX32861.1"/>
    </source>
</evidence>
<gene>
    <name evidence="2" type="ORF">HQN85_14055</name>
</gene>
<dbReference type="PANTHER" id="PTHR43236:SF2">
    <property type="entry name" value="BLL0069 PROTEIN"/>
    <property type="match status" value="1"/>
</dbReference>